<dbReference type="InterPro" id="IPR008280">
    <property type="entry name" value="Tub_FtsZ_C"/>
</dbReference>
<keyword evidence="2 4" id="KW-0547">Nucleotide-binding</keyword>
<dbReference type="Gene3D" id="3.40.50.1440">
    <property type="entry name" value="Tubulin/FtsZ, GTPase domain"/>
    <property type="match status" value="1"/>
</dbReference>
<evidence type="ECO:0000256" key="2">
    <source>
        <dbReference type="ARBA" id="ARBA00022741"/>
    </source>
</evidence>
<feature type="binding site" evidence="4">
    <location>
        <position position="144"/>
    </location>
    <ligand>
        <name>GTP</name>
        <dbReference type="ChEBI" id="CHEBI:37565"/>
    </ligand>
</feature>
<dbReference type="AlphaFoldDB" id="A0A1G2F450"/>
<comment type="subcellular location">
    <subcellularLocation>
        <location evidence="4">Cytoplasm</location>
    </subcellularLocation>
    <text evidence="4">Assembles at midcell at the inner surface of the cytoplasmic membrane.</text>
</comment>
<dbReference type="InterPro" id="IPR000158">
    <property type="entry name" value="Cell_div_FtsZ"/>
</dbReference>
<dbReference type="SUPFAM" id="SSF55307">
    <property type="entry name" value="Tubulin C-terminal domain-like"/>
    <property type="match status" value="1"/>
</dbReference>
<dbReference type="Pfam" id="PF00091">
    <property type="entry name" value="Tubulin"/>
    <property type="match status" value="1"/>
</dbReference>
<dbReference type="FunFam" id="3.40.50.1440:FF:000001">
    <property type="entry name" value="Cell division protein FtsZ"/>
    <property type="match status" value="1"/>
</dbReference>
<dbReference type="InterPro" id="IPR018316">
    <property type="entry name" value="Tubulin/FtsZ_2-layer-sand-dom"/>
</dbReference>
<evidence type="ECO:0000259" key="8">
    <source>
        <dbReference type="SMART" id="SM00865"/>
    </source>
</evidence>
<dbReference type="PRINTS" id="PR00423">
    <property type="entry name" value="CELLDVISFTSZ"/>
</dbReference>
<comment type="function">
    <text evidence="4">Essential cell division protein that forms a contractile ring structure (Z ring) at the future cell division site. The regulation of the ring assembly controls the timing and the location of cell division. One of the functions of the FtsZ ring is to recruit other cell division proteins to the septum to produce a new cell wall between the dividing cells. Binds GTP and shows GTPase activity.</text>
</comment>
<evidence type="ECO:0000256" key="6">
    <source>
        <dbReference type="SAM" id="MobiDB-lite"/>
    </source>
</evidence>
<dbReference type="GO" id="GO:0000917">
    <property type="term" value="P:division septum assembly"/>
    <property type="evidence" value="ECO:0007669"/>
    <property type="project" value="UniProtKB-KW"/>
</dbReference>
<dbReference type="InterPro" id="IPR037103">
    <property type="entry name" value="Tubulin/FtsZ-like_C"/>
</dbReference>
<evidence type="ECO:0000256" key="4">
    <source>
        <dbReference type="HAMAP-Rule" id="MF_00909"/>
    </source>
</evidence>
<dbReference type="STRING" id="1801726.A3H02_00215"/>
<keyword evidence="4" id="KW-0717">Septation</keyword>
<gene>
    <name evidence="4" type="primary">ftsZ</name>
    <name evidence="9" type="ORF">A3H02_00215</name>
</gene>
<dbReference type="InterPro" id="IPR036525">
    <property type="entry name" value="Tubulin/FtsZ_GTPase_sf"/>
</dbReference>
<sequence>MAHIKPDFEISGKIKVVGVGGSGCNAVDHMIHSKVKGVEFIGINTDAQDLHHSFAPKKVQIGKQLTKGLGAGMNPEIGRASAEENSGEIEESLKGADMIFIAGGMGGGTCTGAAPVVANIAKNKIGALTIGVVTRPFHFEGQERMRLAEEGLARLKEEVDAVIVVPNEKLLSIVAKDTTFLSAFVVCDEVLRQAVQGISDIITIPGIINIDFADVKTVLKDAGTALMGIGVAQGEKRAESAAQLAVNSPLLDLSIHGAQGVLFAVAGGPDLTMWEIQEAARIITESVDRQAKIIFGALHDPNLKKEEIKITVIAAKFPQKQDTFNLPLDLGGDKPKIQPRTGKSDDDWESVPAFLRRAKKV</sequence>
<feature type="binding site" evidence="4">
    <location>
        <position position="188"/>
    </location>
    <ligand>
        <name>GTP</name>
        <dbReference type="ChEBI" id="CHEBI:37565"/>
    </ligand>
</feature>
<dbReference type="GO" id="GO:0005737">
    <property type="term" value="C:cytoplasm"/>
    <property type="evidence" value="ECO:0007669"/>
    <property type="project" value="UniProtKB-SubCell"/>
</dbReference>
<dbReference type="GO" id="GO:0003924">
    <property type="term" value="F:GTPase activity"/>
    <property type="evidence" value="ECO:0007669"/>
    <property type="project" value="UniProtKB-UniRule"/>
</dbReference>
<feature type="binding site" evidence="4">
    <location>
        <position position="140"/>
    </location>
    <ligand>
        <name>GTP</name>
        <dbReference type="ChEBI" id="CHEBI:37565"/>
    </ligand>
</feature>
<feature type="region of interest" description="Disordered" evidence="6">
    <location>
        <begin position="329"/>
        <end position="348"/>
    </location>
</feature>
<accession>A0A1G2F450</accession>
<dbReference type="NCBIfam" id="TIGR00065">
    <property type="entry name" value="ftsZ"/>
    <property type="match status" value="1"/>
</dbReference>
<organism evidence="9 10">
    <name type="scientific">Candidatus Niyogibacteria bacterium RIFCSPLOWO2_12_FULL_41_13</name>
    <dbReference type="NCBI Taxonomy" id="1801726"/>
    <lineage>
        <taxon>Bacteria</taxon>
        <taxon>Candidatus Niyogiibacteriota</taxon>
    </lineage>
</organism>
<name>A0A1G2F450_9BACT</name>
<keyword evidence="4 9" id="KW-0132">Cell division</keyword>
<evidence type="ECO:0000259" key="7">
    <source>
        <dbReference type="SMART" id="SM00864"/>
    </source>
</evidence>
<dbReference type="Gene3D" id="3.30.1330.20">
    <property type="entry name" value="Tubulin/FtsZ, C-terminal domain"/>
    <property type="match status" value="1"/>
</dbReference>
<comment type="similarity">
    <text evidence="1 4">Belongs to the FtsZ family.</text>
</comment>
<proteinExistence type="inferred from homology"/>
<comment type="subunit">
    <text evidence="4">Homodimer. Polymerizes to form a dynamic ring structure in a strictly GTP-dependent manner. Interacts directly with several other division proteins.</text>
</comment>
<evidence type="ECO:0000256" key="3">
    <source>
        <dbReference type="ARBA" id="ARBA00023134"/>
    </source>
</evidence>
<evidence type="ECO:0000313" key="9">
    <source>
        <dbReference type="EMBL" id="OGZ32552.1"/>
    </source>
</evidence>
<comment type="caution">
    <text evidence="4">Lacks conserved residue(s) required for the propagation of feature annotation.</text>
</comment>
<reference evidence="9 10" key="1">
    <citation type="journal article" date="2016" name="Nat. Commun.">
        <title>Thousands of microbial genomes shed light on interconnected biogeochemical processes in an aquifer system.</title>
        <authorList>
            <person name="Anantharaman K."/>
            <person name="Brown C.T."/>
            <person name="Hug L.A."/>
            <person name="Sharon I."/>
            <person name="Castelle C.J."/>
            <person name="Probst A.J."/>
            <person name="Thomas B.C."/>
            <person name="Singh A."/>
            <person name="Wilkins M.J."/>
            <person name="Karaoz U."/>
            <person name="Brodie E.L."/>
            <person name="Williams K.H."/>
            <person name="Hubbard S.S."/>
            <person name="Banfield J.F."/>
        </authorList>
    </citation>
    <scope>NUCLEOTIDE SEQUENCE [LARGE SCALE GENOMIC DNA]</scope>
</reference>
<feature type="domain" description="Tubulin/FtsZ GTPase" evidence="7">
    <location>
        <begin position="13"/>
        <end position="206"/>
    </location>
</feature>
<dbReference type="InterPro" id="IPR003008">
    <property type="entry name" value="Tubulin_FtsZ_GTPase"/>
</dbReference>
<dbReference type="GO" id="GO:0051258">
    <property type="term" value="P:protein polymerization"/>
    <property type="evidence" value="ECO:0007669"/>
    <property type="project" value="UniProtKB-UniRule"/>
</dbReference>
<dbReference type="CDD" id="cd02201">
    <property type="entry name" value="FtsZ_type1"/>
    <property type="match status" value="1"/>
</dbReference>
<feature type="domain" description="Tubulin/FtsZ 2-layer sandwich" evidence="8">
    <location>
        <begin position="208"/>
        <end position="325"/>
    </location>
</feature>
<keyword evidence="4" id="KW-0963">Cytoplasm</keyword>
<dbReference type="PANTHER" id="PTHR30314">
    <property type="entry name" value="CELL DIVISION PROTEIN FTSZ-RELATED"/>
    <property type="match status" value="1"/>
</dbReference>
<evidence type="ECO:0000256" key="5">
    <source>
        <dbReference type="NCBIfam" id="TIGR00065"/>
    </source>
</evidence>
<dbReference type="InterPro" id="IPR045061">
    <property type="entry name" value="FtsZ/CetZ"/>
</dbReference>
<dbReference type="SMART" id="SM00865">
    <property type="entry name" value="Tubulin_C"/>
    <property type="match status" value="1"/>
</dbReference>
<dbReference type="HAMAP" id="MF_00909">
    <property type="entry name" value="FtsZ"/>
    <property type="match status" value="1"/>
</dbReference>
<dbReference type="GO" id="GO:0032153">
    <property type="term" value="C:cell division site"/>
    <property type="evidence" value="ECO:0007669"/>
    <property type="project" value="UniProtKB-UniRule"/>
</dbReference>
<dbReference type="Proteomes" id="UP000176787">
    <property type="component" value="Unassembled WGS sequence"/>
</dbReference>
<dbReference type="SUPFAM" id="SSF52490">
    <property type="entry name" value="Tubulin nucleotide-binding domain-like"/>
    <property type="match status" value="1"/>
</dbReference>
<keyword evidence="4" id="KW-0131">Cell cycle</keyword>
<evidence type="ECO:0000256" key="1">
    <source>
        <dbReference type="ARBA" id="ARBA00009690"/>
    </source>
</evidence>
<dbReference type="EMBL" id="MHMS01000006">
    <property type="protein sequence ID" value="OGZ32552.1"/>
    <property type="molecule type" value="Genomic_DNA"/>
</dbReference>
<dbReference type="SMART" id="SM00864">
    <property type="entry name" value="Tubulin"/>
    <property type="match status" value="1"/>
</dbReference>
<dbReference type="GO" id="GO:0005525">
    <property type="term" value="F:GTP binding"/>
    <property type="evidence" value="ECO:0007669"/>
    <property type="project" value="UniProtKB-UniRule"/>
</dbReference>
<dbReference type="PANTHER" id="PTHR30314:SF3">
    <property type="entry name" value="MITOCHONDRIAL DIVISION PROTEIN FSZA"/>
    <property type="match status" value="1"/>
</dbReference>
<dbReference type="Pfam" id="PF12327">
    <property type="entry name" value="FtsZ_C"/>
    <property type="match status" value="1"/>
</dbReference>
<protein>
    <recommendedName>
        <fullName evidence="4 5">Cell division protein FtsZ</fullName>
    </recommendedName>
</protein>
<dbReference type="InterPro" id="IPR024757">
    <property type="entry name" value="FtsZ_C"/>
</dbReference>
<keyword evidence="3 4" id="KW-0342">GTP-binding</keyword>
<dbReference type="GO" id="GO:0043093">
    <property type="term" value="P:FtsZ-dependent cytokinesis"/>
    <property type="evidence" value="ECO:0007669"/>
    <property type="project" value="UniProtKB-UniRule"/>
</dbReference>
<evidence type="ECO:0000313" key="10">
    <source>
        <dbReference type="Proteomes" id="UP000176787"/>
    </source>
</evidence>
<comment type="caution">
    <text evidence="9">The sequence shown here is derived from an EMBL/GenBank/DDBJ whole genome shotgun (WGS) entry which is preliminary data.</text>
</comment>